<evidence type="ECO:0000313" key="3">
    <source>
        <dbReference type="EMBL" id="PWJ53913.1"/>
    </source>
</evidence>
<organism evidence="3 4">
    <name type="scientific">Dyadobacter jejuensis</name>
    <dbReference type="NCBI Taxonomy" id="1082580"/>
    <lineage>
        <taxon>Bacteria</taxon>
        <taxon>Pseudomonadati</taxon>
        <taxon>Bacteroidota</taxon>
        <taxon>Cytophagia</taxon>
        <taxon>Cytophagales</taxon>
        <taxon>Spirosomataceae</taxon>
        <taxon>Dyadobacter</taxon>
    </lineage>
</organism>
<evidence type="ECO:0000259" key="2">
    <source>
        <dbReference type="Pfam" id="PF13817"/>
    </source>
</evidence>
<dbReference type="Proteomes" id="UP000245880">
    <property type="component" value="Unassembled WGS sequence"/>
</dbReference>
<dbReference type="InterPro" id="IPR052344">
    <property type="entry name" value="Transposase-related"/>
</dbReference>
<sequence length="180" mass="20450">MQSNSFALRSDARGAKDGFALYIKRLESGTFERPKDGELLISLRNPIKSDKKGVVIAPIPSRTIQRGLIDESILVFLLVSKFVDHLPLHRQKQMQLDNNLIENAIRPVALGRKKRNVAPFLFAGTHETAQNAAMIYSLFATCKKHNVNPNDWLLDVLRKLNDINYDGKFSDLLPHRWKTS</sequence>
<feature type="domain" description="Transposase IS66 central" evidence="1">
    <location>
        <begin position="93"/>
        <end position="130"/>
    </location>
</feature>
<evidence type="ECO:0000259" key="1">
    <source>
        <dbReference type="Pfam" id="PF03050"/>
    </source>
</evidence>
<dbReference type="RefSeq" id="WP_211320106.1">
    <property type="nucleotide sequence ID" value="NZ_QGDT01000020.1"/>
</dbReference>
<dbReference type="EMBL" id="QGDT01000020">
    <property type="protein sequence ID" value="PWJ53913.1"/>
    <property type="molecule type" value="Genomic_DNA"/>
</dbReference>
<accession>A0A316A8F4</accession>
<keyword evidence="4" id="KW-1185">Reference proteome</keyword>
<name>A0A316A8F4_9BACT</name>
<dbReference type="InterPro" id="IPR004291">
    <property type="entry name" value="Transposase_IS66_central"/>
</dbReference>
<dbReference type="PANTHER" id="PTHR33678:SF1">
    <property type="entry name" value="BLL1576 PROTEIN"/>
    <property type="match status" value="1"/>
</dbReference>
<feature type="domain" description="Transposase IS66 C-terminal" evidence="2">
    <location>
        <begin position="137"/>
        <end position="175"/>
    </location>
</feature>
<proteinExistence type="predicted"/>
<gene>
    <name evidence="3" type="ORF">CLV98_12029</name>
</gene>
<reference evidence="3 4" key="1">
    <citation type="submission" date="2018-03" db="EMBL/GenBank/DDBJ databases">
        <title>Genomic Encyclopedia of Archaeal and Bacterial Type Strains, Phase II (KMG-II): from individual species to whole genera.</title>
        <authorList>
            <person name="Goeker M."/>
        </authorList>
    </citation>
    <scope>NUCLEOTIDE SEQUENCE [LARGE SCALE GENOMIC DNA]</scope>
    <source>
        <strain evidence="3 4">DSM 100346</strain>
    </source>
</reference>
<evidence type="ECO:0000313" key="4">
    <source>
        <dbReference type="Proteomes" id="UP000245880"/>
    </source>
</evidence>
<dbReference type="InterPro" id="IPR039552">
    <property type="entry name" value="IS66_C"/>
</dbReference>
<protein>
    <submittedName>
        <fullName evidence="3">Transposase IS66 family protein</fullName>
    </submittedName>
</protein>
<dbReference type="AlphaFoldDB" id="A0A316A8F4"/>
<dbReference type="Pfam" id="PF13817">
    <property type="entry name" value="DDE_Tnp_IS66_C"/>
    <property type="match status" value="1"/>
</dbReference>
<dbReference type="PANTHER" id="PTHR33678">
    <property type="entry name" value="BLL1576 PROTEIN"/>
    <property type="match status" value="1"/>
</dbReference>
<comment type="caution">
    <text evidence="3">The sequence shown here is derived from an EMBL/GenBank/DDBJ whole genome shotgun (WGS) entry which is preliminary data.</text>
</comment>
<dbReference type="Pfam" id="PF03050">
    <property type="entry name" value="DDE_Tnp_IS66"/>
    <property type="match status" value="1"/>
</dbReference>